<evidence type="ECO:0000259" key="2">
    <source>
        <dbReference type="Pfam" id="PF01757"/>
    </source>
</evidence>
<keyword evidence="1" id="KW-0812">Transmembrane</keyword>
<keyword evidence="4" id="KW-1185">Reference proteome</keyword>
<dbReference type="Pfam" id="PF01757">
    <property type="entry name" value="Acyl_transf_3"/>
    <property type="match status" value="1"/>
</dbReference>
<dbReference type="GO" id="GO:0016746">
    <property type="term" value="F:acyltransferase activity"/>
    <property type="evidence" value="ECO:0007669"/>
    <property type="project" value="UniProtKB-KW"/>
</dbReference>
<feature type="transmembrane region" description="Helical" evidence="1">
    <location>
        <begin position="12"/>
        <end position="33"/>
    </location>
</feature>
<reference evidence="3 4" key="1">
    <citation type="submission" date="2021-03" db="EMBL/GenBank/DDBJ databases">
        <title>novel species isolated from a fishpond in China.</title>
        <authorList>
            <person name="Lu H."/>
            <person name="Cai Z."/>
        </authorList>
    </citation>
    <scope>NUCLEOTIDE SEQUENCE [LARGE SCALE GENOMIC DNA]</scope>
    <source>
        <strain evidence="3 4">JCM 31546</strain>
    </source>
</reference>
<evidence type="ECO:0000256" key="1">
    <source>
        <dbReference type="SAM" id="Phobius"/>
    </source>
</evidence>
<proteinExistence type="predicted"/>
<evidence type="ECO:0000313" key="4">
    <source>
        <dbReference type="Proteomes" id="UP000664698"/>
    </source>
</evidence>
<gene>
    <name evidence="3" type="ORF">J0A67_17920</name>
</gene>
<feature type="transmembrane region" description="Helical" evidence="1">
    <location>
        <begin position="198"/>
        <end position="215"/>
    </location>
</feature>
<evidence type="ECO:0000313" key="3">
    <source>
        <dbReference type="EMBL" id="MBN7802760.1"/>
    </source>
</evidence>
<keyword evidence="3" id="KW-0808">Transferase</keyword>
<protein>
    <submittedName>
        <fullName evidence="3">Acyltransferase family protein</fullName>
    </submittedName>
</protein>
<feature type="transmembrane region" description="Helical" evidence="1">
    <location>
        <begin position="53"/>
        <end position="75"/>
    </location>
</feature>
<keyword evidence="3" id="KW-0012">Acyltransferase</keyword>
<dbReference type="PANTHER" id="PTHR36927:SF3">
    <property type="entry name" value="GLUCANS BIOSYNTHESIS PROTEIN C"/>
    <property type="match status" value="1"/>
</dbReference>
<accession>A0ABS3BUM2</accession>
<organism evidence="3 4">
    <name type="scientific">Algoriphagus aestuariicola</name>
    <dbReference type="NCBI Taxonomy" id="1852016"/>
    <lineage>
        <taxon>Bacteria</taxon>
        <taxon>Pseudomonadati</taxon>
        <taxon>Bacteroidota</taxon>
        <taxon>Cytophagia</taxon>
        <taxon>Cytophagales</taxon>
        <taxon>Cyclobacteriaceae</taxon>
        <taxon>Algoriphagus</taxon>
    </lineage>
</organism>
<dbReference type="Proteomes" id="UP000664698">
    <property type="component" value="Unassembled WGS sequence"/>
</dbReference>
<feature type="transmembrane region" description="Helical" evidence="1">
    <location>
        <begin position="315"/>
        <end position="333"/>
    </location>
</feature>
<keyword evidence="1" id="KW-0472">Membrane</keyword>
<feature type="transmembrane region" description="Helical" evidence="1">
    <location>
        <begin position="251"/>
        <end position="268"/>
    </location>
</feature>
<comment type="caution">
    <text evidence="3">The sequence shown here is derived from an EMBL/GenBank/DDBJ whole genome shotgun (WGS) entry which is preliminary data.</text>
</comment>
<dbReference type="InterPro" id="IPR050623">
    <property type="entry name" value="Glucan_succinyl_AcylTrfase"/>
</dbReference>
<dbReference type="EMBL" id="JAFKCW010000004">
    <property type="protein sequence ID" value="MBN7802760.1"/>
    <property type="molecule type" value="Genomic_DNA"/>
</dbReference>
<feature type="transmembrane region" description="Helical" evidence="1">
    <location>
        <begin position="167"/>
        <end position="186"/>
    </location>
</feature>
<feature type="transmembrane region" description="Helical" evidence="1">
    <location>
        <begin position="91"/>
        <end position="109"/>
    </location>
</feature>
<feature type="domain" description="Acyltransferase 3" evidence="2">
    <location>
        <begin position="7"/>
        <end position="328"/>
    </location>
</feature>
<sequence length="374" mass="43164">MKNVRRYDIDWLRVIAIGLLLIYHVAIGVQPWGRMIGFITSDEPWSALWIPMSLLNVWRIPLLFFVSGMGMYFAMQTRTWAQLIEERSQRILLPFVFGMFVIVPIHLWLWRHFYGMTQQYIWSPGHLWFLGNIFCYVLVLSPFFFYLKKNDSGKVVAWIKKAMSQPWGLLVVLAAFVAEVLVINPVPFELYAMNMHGFVLGLLAFFYGFCFVLAGEGFWTMIQRGRWLFFILAAALYVLRIIQFGSLIPGYLLATESIAWILTVFAFGSKYLNKPGRTLAYLSEAAYPVYILHMIFLYLGSVWVFPLAIPVQLQFLLVLLITLAGCFGTFELVRRVGFLRPLFGLKQMPAKSNLRNSKHRGEALNLPAHTQITD</sequence>
<feature type="transmembrane region" description="Helical" evidence="1">
    <location>
        <begin position="289"/>
        <end position="309"/>
    </location>
</feature>
<keyword evidence="1" id="KW-1133">Transmembrane helix</keyword>
<dbReference type="PANTHER" id="PTHR36927">
    <property type="entry name" value="BLR4337 PROTEIN"/>
    <property type="match status" value="1"/>
</dbReference>
<name>A0ABS3BUM2_9BACT</name>
<dbReference type="InterPro" id="IPR002656">
    <property type="entry name" value="Acyl_transf_3_dom"/>
</dbReference>
<feature type="transmembrane region" description="Helical" evidence="1">
    <location>
        <begin position="227"/>
        <end position="245"/>
    </location>
</feature>
<feature type="transmembrane region" description="Helical" evidence="1">
    <location>
        <begin position="129"/>
        <end position="147"/>
    </location>
</feature>